<evidence type="ECO:0000313" key="2">
    <source>
        <dbReference type="EMBL" id="CAI9267018.1"/>
    </source>
</evidence>
<protein>
    <recommendedName>
        <fullName evidence="1">Apple domain-containing protein</fullName>
    </recommendedName>
</protein>
<evidence type="ECO:0000313" key="3">
    <source>
        <dbReference type="Proteomes" id="UP001177003"/>
    </source>
</evidence>
<feature type="domain" description="Apple" evidence="1">
    <location>
        <begin position="161"/>
        <end position="243"/>
    </location>
</feature>
<gene>
    <name evidence="2" type="ORF">LSALG_LOCUS7532</name>
</gene>
<keyword evidence="3" id="KW-1185">Reference proteome</keyword>
<reference evidence="2" key="1">
    <citation type="submission" date="2023-04" db="EMBL/GenBank/DDBJ databases">
        <authorList>
            <person name="Vijverberg K."/>
            <person name="Xiong W."/>
            <person name="Schranz E."/>
        </authorList>
    </citation>
    <scope>NUCLEOTIDE SEQUENCE</scope>
</reference>
<proteinExistence type="predicted"/>
<dbReference type="Proteomes" id="UP001177003">
    <property type="component" value="Chromosome 1"/>
</dbReference>
<dbReference type="AlphaFoldDB" id="A0AA35YCH8"/>
<name>A0AA35YCH8_LACSI</name>
<dbReference type="PANTHER" id="PTHR32444">
    <property type="entry name" value="BULB-TYPE LECTIN DOMAIN-CONTAINING PROTEIN"/>
    <property type="match status" value="1"/>
</dbReference>
<evidence type="ECO:0000259" key="1">
    <source>
        <dbReference type="PROSITE" id="PS50948"/>
    </source>
</evidence>
<dbReference type="PROSITE" id="PS50948">
    <property type="entry name" value="PAN"/>
    <property type="match status" value="1"/>
</dbReference>
<sequence length="250" mass="29303">MQQVKRIRENGRIETNILLEQKHPSSWDETGHRWSLTSWRSHELPADGSFRFTTDPNGTGQIVILRPGNIHWRSGSWKNRGFQNTALQNFCPDVRLYYISNETEQSFMYLTKTYDSSPALRMHLGGQLKASALSVYIQCHSGSTYNTGVGCAEYEFEELSCRKGYYFERRIGNVYIYGDVYEYDESYNLTSYDCQRICWSNCSCIAYTYGTTNRSECKTYGKRIYNPTHAENYPFRVYYTIVYERGVWKI</sequence>
<dbReference type="Pfam" id="PF08276">
    <property type="entry name" value="PAN_2"/>
    <property type="match status" value="1"/>
</dbReference>
<dbReference type="InterPro" id="IPR003609">
    <property type="entry name" value="Pan_app"/>
</dbReference>
<organism evidence="2 3">
    <name type="scientific">Lactuca saligna</name>
    <name type="common">Willowleaf lettuce</name>
    <dbReference type="NCBI Taxonomy" id="75948"/>
    <lineage>
        <taxon>Eukaryota</taxon>
        <taxon>Viridiplantae</taxon>
        <taxon>Streptophyta</taxon>
        <taxon>Embryophyta</taxon>
        <taxon>Tracheophyta</taxon>
        <taxon>Spermatophyta</taxon>
        <taxon>Magnoliopsida</taxon>
        <taxon>eudicotyledons</taxon>
        <taxon>Gunneridae</taxon>
        <taxon>Pentapetalae</taxon>
        <taxon>asterids</taxon>
        <taxon>campanulids</taxon>
        <taxon>Asterales</taxon>
        <taxon>Asteraceae</taxon>
        <taxon>Cichorioideae</taxon>
        <taxon>Cichorieae</taxon>
        <taxon>Lactucinae</taxon>
        <taxon>Lactuca</taxon>
    </lineage>
</organism>
<dbReference type="PANTHER" id="PTHR32444:SF128">
    <property type="entry name" value="CURCULIN-LIKE (MANNOSE-BINDING) LECTIN FAMILY PROTEIN"/>
    <property type="match status" value="1"/>
</dbReference>
<accession>A0AA35YCH8</accession>
<dbReference type="EMBL" id="OX465077">
    <property type="protein sequence ID" value="CAI9267018.1"/>
    <property type="molecule type" value="Genomic_DNA"/>
</dbReference>